<comment type="caution">
    <text evidence="2">The sequence shown here is derived from an EMBL/GenBank/DDBJ whole genome shotgun (WGS) entry which is preliminary data.</text>
</comment>
<dbReference type="PANTHER" id="PTHR37478:SF2">
    <property type="entry name" value="UPF0251 PROTEIN TK0562"/>
    <property type="match status" value="1"/>
</dbReference>
<dbReference type="Gene3D" id="1.10.10.60">
    <property type="entry name" value="Homeodomain-like"/>
    <property type="match status" value="1"/>
</dbReference>
<name>X0ZKQ2_9ZZZZ</name>
<evidence type="ECO:0000256" key="1">
    <source>
        <dbReference type="ARBA" id="ARBA00009350"/>
    </source>
</evidence>
<dbReference type="Pfam" id="PF02001">
    <property type="entry name" value="DUF134"/>
    <property type="match status" value="1"/>
</dbReference>
<reference evidence="2" key="1">
    <citation type="journal article" date="2014" name="Front. Microbiol.">
        <title>High frequency of phylogenetically diverse reductive dehalogenase-homologous genes in deep subseafloor sedimentary metagenomes.</title>
        <authorList>
            <person name="Kawai M."/>
            <person name="Futagami T."/>
            <person name="Toyoda A."/>
            <person name="Takaki Y."/>
            <person name="Nishi S."/>
            <person name="Hori S."/>
            <person name="Arai W."/>
            <person name="Tsubouchi T."/>
            <person name="Morono Y."/>
            <person name="Uchiyama I."/>
            <person name="Ito T."/>
            <person name="Fujiyama A."/>
            <person name="Inagaki F."/>
            <person name="Takami H."/>
        </authorList>
    </citation>
    <scope>NUCLEOTIDE SEQUENCE</scope>
    <source>
        <strain evidence="2">Expedition CK06-06</strain>
    </source>
</reference>
<dbReference type="InterPro" id="IPR013324">
    <property type="entry name" value="RNA_pol_sigma_r3/r4-like"/>
</dbReference>
<dbReference type="PANTHER" id="PTHR37478">
    <property type="match status" value="1"/>
</dbReference>
<sequence length="145" mass="16793">MSARPVIDKIVNTVPLYVYYKPHGVLLEKLKEETLNLEEIESLNLKDNQDLDQKGAAEKMGISRSTFQRLLKSARKKMIRAIIEGKAIKFEGGNYIQDEEIKKTKCLNGVYHFRIKKNDIKEKDQEHKISNIKCPECGKRLIDFV</sequence>
<organism evidence="2">
    <name type="scientific">marine sediment metagenome</name>
    <dbReference type="NCBI Taxonomy" id="412755"/>
    <lineage>
        <taxon>unclassified sequences</taxon>
        <taxon>metagenomes</taxon>
        <taxon>ecological metagenomes</taxon>
    </lineage>
</organism>
<dbReference type="InterPro" id="IPR002852">
    <property type="entry name" value="UPF0251"/>
</dbReference>
<proteinExistence type="inferred from homology"/>
<gene>
    <name evidence="2" type="ORF">S01H4_15517</name>
</gene>
<accession>X0ZKQ2</accession>
<dbReference type="HAMAP" id="MF_00674">
    <property type="entry name" value="UPF0251"/>
    <property type="match status" value="1"/>
</dbReference>
<dbReference type="EMBL" id="BART01006799">
    <property type="protein sequence ID" value="GAG69969.1"/>
    <property type="molecule type" value="Genomic_DNA"/>
</dbReference>
<dbReference type="SUPFAM" id="SSF88659">
    <property type="entry name" value="Sigma3 and sigma4 domains of RNA polymerase sigma factors"/>
    <property type="match status" value="1"/>
</dbReference>
<dbReference type="AlphaFoldDB" id="X0ZKQ2"/>
<protein>
    <submittedName>
        <fullName evidence="2">Uncharacterized protein</fullName>
    </submittedName>
</protein>
<comment type="similarity">
    <text evidence="1">Belongs to the UPF0251 family.</text>
</comment>
<evidence type="ECO:0000313" key="2">
    <source>
        <dbReference type="EMBL" id="GAG69969.1"/>
    </source>
</evidence>